<dbReference type="Gene3D" id="3.40.50.2300">
    <property type="match status" value="1"/>
</dbReference>
<dbReference type="Gene3D" id="1.10.10.10">
    <property type="entry name" value="Winged helix-like DNA-binding domain superfamily/Winged helix DNA-binding domain"/>
    <property type="match status" value="1"/>
</dbReference>
<dbReference type="AlphaFoldDB" id="A0A4R1MLI9"/>
<dbReference type="InterPro" id="IPR039420">
    <property type="entry name" value="WalR-like"/>
</dbReference>
<evidence type="ECO:0000256" key="7">
    <source>
        <dbReference type="ARBA" id="ARBA00024867"/>
    </source>
</evidence>
<dbReference type="GO" id="GO:0032993">
    <property type="term" value="C:protein-DNA complex"/>
    <property type="evidence" value="ECO:0007669"/>
    <property type="project" value="TreeGrafter"/>
</dbReference>
<dbReference type="InterPro" id="IPR036388">
    <property type="entry name" value="WH-like_DNA-bd_sf"/>
</dbReference>
<dbReference type="PROSITE" id="PS50110">
    <property type="entry name" value="RESPONSE_REGULATORY"/>
    <property type="match status" value="1"/>
</dbReference>
<keyword evidence="13" id="KW-1185">Reference proteome</keyword>
<dbReference type="InterPro" id="IPR001867">
    <property type="entry name" value="OmpR/PhoB-type_DNA-bd"/>
</dbReference>
<dbReference type="EMBL" id="SMGQ01000013">
    <property type="protein sequence ID" value="TCK92722.1"/>
    <property type="molecule type" value="Genomic_DNA"/>
</dbReference>
<feature type="domain" description="OmpR/PhoB-type" evidence="11">
    <location>
        <begin position="126"/>
        <end position="227"/>
    </location>
</feature>
<evidence type="ECO:0000256" key="8">
    <source>
        <dbReference type="PROSITE-ProRule" id="PRU00169"/>
    </source>
</evidence>
<dbReference type="Pfam" id="PF00486">
    <property type="entry name" value="Trans_reg_C"/>
    <property type="match status" value="1"/>
</dbReference>
<dbReference type="Gene3D" id="6.10.250.690">
    <property type="match status" value="1"/>
</dbReference>
<evidence type="ECO:0000259" key="11">
    <source>
        <dbReference type="PROSITE" id="PS51755"/>
    </source>
</evidence>
<sequence>MANILIIEDEEKVLEVVQAYLEKDNHTVSTALDGAKGLDLFFQIQPDLLILDLMLPTINGEEICKEVRKQSDLPIIMLTAKSTVDDRISGLQLGADDYLIKPFSPRELVVRVQTLLRRVKASKTISPILKFNHDDLIIHTTEHRVYKNNVPLNLTGLEYKFLIFFAVNPNKVFSREALIDKVLGIDYNGYDRTIDAHIKNIRKKIETNPKKPEYIKTVFGIGYRFEGEKNENHFN</sequence>
<comment type="function">
    <text evidence="7">May play the central regulatory role in sporulation. It may be an element of the effector pathway responsible for the activation of sporulation genes in response to nutritional stress. Spo0A may act in concert with spo0H (a sigma factor) to control the expression of some genes that are critical to the sporulation process.</text>
</comment>
<dbReference type="PANTHER" id="PTHR48111:SF73">
    <property type="entry name" value="ALKALINE PHOSPHATASE SYNTHESIS TRANSCRIPTIONAL REGULATORY PROTEIN PHOP"/>
    <property type="match status" value="1"/>
</dbReference>
<dbReference type="SMART" id="SM00448">
    <property type="entry name" value="REC"/>
    <property type="match status" value="1"/>
</dbReference>
<dbReference type="RefSeq" id="WP_132282582.1">
    <property type="nucleotide sequence ID" value="NZ_SMGQ01000013.1"/>
</dbReference>
<evidence type="ECO:0000256" key="9">
    <source>
        <dbReference type="PROSITE-ProRule" id="PRU01091"/>
    </source>
</evidence>
<dbReference type="GO" id="GO:0000976">
    <property type="term" value="F:transcription cis-regulatory region binding"/>
    <property type="evidence" value="ECO:0007669"/>
    <property type="project" value="TreeGrafter"/>
</dbReference>
<dbReference type="SMART" id="SM00862">
    <property type="entry name" value="Trans_reg_C"/>
    <property type="match status" value="1"/>
</dbReference>
<reference evidence="12 13" key="1">
    <citation type="submission" date="2019-03" db="EMBL/GenBank/DDBJ databases">
        <title>Genomic Encyclopedia of Type Strains, Phase IV (KMG-IV): sequencing the most valuable type-strain genomes for metagenomic binning, comparative biology and taxonomic classification.</title>
        <authorList>
            <person name="Goeker M."/>
        </authorList>
    </citation>
    <scope>NUCLEOTIDE SEQUENCE [LARGE SCALE GENOMIC DNA]</scope>
    <source>
        <strain evidence="12 13">DSM 24176</strain>
    </source>
</reference>
<evidence type="ECO:0000256" key="6">
    <source>
        <dbReference type="ARBA" id="ARBA00023163"/>
    </source>
</evidence>
<evidence type="ECO:0000256" key="3">
    <source>
        <dbReference type="ARBA" id="ARBA00023012"/>
    </source>
</evidence>
<dbReference type="CDD" id="cd17574">
    <property type="entry name" value="REC_OmpR"/>
    <property type="match status" value="1"/>
</dbReference>
<comment type="caution">
    <text evidence="12">The sequence shown here is derived from an EMBL/GenBank/DDBJ whole genome shotgun (WGS) entry which is preliminary data.</text>
</comment>
<dbReference type="GO" id="GO:0000156">
    <property type="term" value="F:phosphorelay response regulator activity"/>
    <property type="evidence" value="ECO:0007669"/>
    <property type="project" value="TreeGrafter"/>
</dbReference>
<dbReference type="PROSITE" id="PS51755">
    <property type="entry name" value="OMPR_PHOB"/>
    <property type="match status" value="1"/>
</dbReference>
<dbReference type="FunFam" id="1.10.10.10:FF:000018">
    <property type="entry name" value="DNA-binding response regulator ResD"/>
    <property type="match status" value="1"/>
</dbReference>
<dbReference type="CDD" id="cd00383">
    <property type="entry name" value="trans_reg_C"/>
    <property type="match status" value="1"/>
</dbReference>
<dbReference type="OrthoDB" id="9802426at2"/>
<dbReference type="InterPro" id="IPR011006">
    <property type="entry name" value="CheY-like_superfamily"/>
</dbReference>
<feature type="modified residue" description="4-aspartylphosphate" evidence="8">
    <location>
        <position position="52"/>
    </location>
</feature>
<proteinExistence type="predicted"/>
<dbReference type="GO" id="GO:0005829">
    <property type="term" value="C:cytosol"/>
    <property type="evidence" value="ECO:0007669"/>
    <property type="project" value="TreeGrafter"/>
</dbReference>
<keyword evidence="2 8" id="KW-0597">Phosphoprotein</keyword>
<evidence type="ECO:0000313" key="13">
    <source>
        <dbReference type="Proteomes" id="UP000294545"/>
    </source>
</evidence>
<evidence type="ECO:0000256" key="4">
    <source>
        <dbReference type="ARBA" id="ARBA00023015"/>
    </source>
</evidence>
<dbReference type="Pfam" id="PF00072">
    <property type="entry name" value="Response_reg"/>
    <property type="match status" value="1"/>
</dbReference>
<protein>
    <recommendedName>
        <fullName evidence="1">Stage 0 sporulation protein A homolog</fullName>
    </recommendedName>
</protein>
<gene>
    <name evidence="12" type="ORF">EDC19_1877</name>
</gene>
<organism evidence="12 13">
    <name type="scientific">Natranaerovirga hydrolytica</name>
    <dbReference type="NCBI Taxonomy" id="680378"/>
    <lineage>
        <taxon>Bacteria</taxon>
        <taxon>Bacillati</taxon>
        <taxon>Bacillota</taxon>
        <taxon>Clostridia</taxon>
        <taxon>Lachnospirales</taxon>
        <taxon>Natranaerovirgaceae</taxon>
        <taxon>Natranaerovirga</taxon>
    </lineage>
</organism>
<evidence type="ECO:0000259" key="10">
    <source>
        <dbReference type="PROSITE" id="PS50110"/>
    </source>
</evidence>
<evidence type="ECO:0000256" key="1">
    <source>
        <dbReference type="ARBA" id="ARBA00018672"/>
    </source>
</evidence>
<evidence type="ECO:0000313" key="12">
    <source>
        <dbReference type="EMBL" id="TCK92722.1"/>
    </source>
</evidence>
<dbReference type="PANTHER" id="PTHR48111">
    <property type="entry name" value="REGULATOR OF RPOS"/>
    <property type="match status" value="1"/>
</dbReference>
<keyword evidence="5 9" id="KW-0238">DNA-binding</keyword>
<dbReference type="SUPFAM" id="SSF52172">
    <property type="entry name" value="CheY-like"/>
    <property type="match status" value="1"/>
</dbReference>
<keyword evidence="6" id="KW-0804">Transcription</keyword>
<dbReference type="GO" id="GO:0006355">
    <property type="term" value="P:regulation of DNA-templated transcription"/>
    <property type="evidence" value="ECO:0007669"/>
    <property type="project" value="InterPro"/>
</dbReference>
<keyword evidence="3" id="KW-0902">Two-component regulatory system</keyword>
<feature type="domain" description="Response regulatory" evidence="10">
    <location>
        <begin position="3"/>
        <end position="116"/>
    </location>
</feature>
<accession>A0A4R1MLI9</accession>
<evidence type="ECO:0000256" key="5">
    <source>
        <dbReference type="ARBA" id="ARBA00023125"/>
    </source>
</evidence>
<dbReference type="Proteomes" id="UP000294545">
    <property type="component" value="Unassembled WGS sequence"/>
</dbReference>
<feature type="DNA-binding region" description="OmpR/PhoB-type" evidence="9">
    <location>
        <begin position="126"/>
        <end position="227"/>
    </location>
</feature>
<keyword evidence="4" id="KW-0805">Transcription regulation</keyword>
<dbReference type="InterPro" id="IPR001789">
    <property type="entry name" value="Sig_transdc_resp-reg_receiver"/>
</dbReference>
<dbReference type="FunFam" id="3.40.50.2300:FF:000001">
    <property type="entry name" value="DNA-binding response regulator PhoB"/>
    <property type="match status" value="1"/>
</dbReference>
<evidence type="ECO:0000256" key="2">
    <source>
        <dbReference type="ARBA" id="ARBA00022553"/>
    </source>
</evidence>
<name>A0A4R1MLI9_9FIRM</name>